<accession>A0AAW0W211</accession>
<dbReference type="EMBL" id="JARKIK010000091">
    <property type="protein sequence ID" value="KAK8723195.1"/>
    <property type="molecule type" value="Genomic_DNA"/>
</dbReference>
<evidence type="ECO:0000313" key="5">
    <source>
        <dbReference type="EMBL" id="KAK8723195.1"/>
    </source>
</evidence>
<dbReference type="InterPro" id="IPR000859">
    <property type="entry name" value="CUB_dom"/>
</dbReference>
<dbReference type="PROSITE" id="PS01180">
    <property type="entry name" value="CUB"/>
    <property type="match status" value="2"/>
</dbReference>
<evidence type="ECO:0000256" key="1">
    <source>
        <dbReference type="ARBA" id="ARBA00023157"/>
    </source>
</evidence>
<evidence type="ECO:0000259" key="4">
    <source>
        <dbReference type="PROSITE" id="PS01180"/>
    </source>
</evidence>
<comment type="caution">
    <text evidence="2">Lacks conserved residue(s) required for the propagation of feature annotation.</text>
</comment>
<dbReference type="Proteomes" id="UP001445076">
    <property type="component" value="Unassembled WGS sequence"/>
</dbReference>
<keyword evidence="6" id="KW-1185">Reference proteome</keyword>
<comment type="caution">
    <text evidence="5">The sequence shown here is derived from an EMBL/GenBank/DDBJ whole genome shotgun (WGS) entry which is preliminary data.</text>
</comment>
<dbReference type="PANTHER" id="PTHR33236:SF5">
    <property type="entry name" value="CUB DOMAIN-CONTAINING PROTEIN"/>
    <property type="match status" value="1"/>
</dbReference>
<dbReference type="Pfam" id="PF26080">
    <property type="entry name" value="CUB_animal"/>
    <property type="match status" value="1"/>
</dbReference>
<organism evidence="5 6">
    <name type="scientific">Cherax quadricarinatus</name>
    <name type="common">Australian red claw crayfish</name>
    <dbReference type="NCBI Taxonomy" id="27406"/>
    <lineage>
        <taxon>Eukaryota</taxon>
        <taxon>Metazoa</taxon>
        <taxon>Ecdysozoa</taxon>
        <taxon>Arthropoda</taxon>
        <taxon>Crustacea</taxon>
        <taxon>Multicrustacea</taxon>
        <taxon>Malacostraca</taxon>
        <taxon>Eumalacostraca</taxon>
        <taxon>Eucarida</taxon>
        <taxon>Decapoda</taxon>
        <taxon>Pleocyemata</taxon>
        <taxon>Astacidea</taxon>
        <taxon>Parastacoidea</taxon>
        <taxon>Parastacidae</taxon>
        <taxon>Cherax</taxon>
    </lineage>
</organism>
<evidence type="ECO:0000256" key="2">
    <source>
        <dbReference type="PROSITE-ProRule" id="PRU00059"/>
    </source>
</evidence>
<dbReference type="Gene3D" id="2.60.120.290">
    <property type="entry name" value="Spermadhesin, CUB domain"/>
    <property type="match status" value="1"/>
</dbReference>
<sequence length="376" mass="40949">STLTHHQQEHQQPQHPDTTEVSQDTHSQQQRDGKLFVLAKIPATQCVTTDTTNTLGTCMSSYQCTTSGGVSKGTCVKGLAVCCLITRTCKATSSLNNTHFVNPSASNTELGACTLTINHMNDNICQMRLDFISLELSQPDTNGNCATDFLAVTGGVSDVPMICGSNSGQHIYYDVDPNGGPVKVTIDRLIISLKTNTWNIKITQIACNSRYRAPEGCLQYYTATAGTIRSFNFPLTNIPVTATRQLANQDYGVCIKRADSYCGITYKRNTDLGNYGFTVSGQVLAVDPVLIGTFDAGSLDSQCPKDYVIIPGGRYTKYEPDPALYPADRYCGLGFPYSVTTTSQPFVMYVRTDGDELPDDANVGFSLDYRQIKSCV</sequence>
<reference evidence="5 6" key="1">
    <citation type="journal article" date="2024" name="BMC Genomics">
        <title>Genome assembly of redclaw crayfish (Cherax quadricarinatus) provides insights into its immune adaptation and hypoxia tolerance.</title>
        <authorList>
            <person name="Liu Z."/>
            <person name="Zheng J."/>
            <person name="Li H."/>
            <person name="Fang K."/>
            <person name="Wang S."/>
            <person name="He J."/>
            <person name="Zhou D."/>
            <person name="Weng S."/>
            <person name="Chi M."/>
            <person name="Gu Z."/>
            <person name="He J."/>
            <person name="Li F."/>
            <person name="Wang M."/>
        </authorList>
    </citation>
    <scope>NUCLEOTIDE SEQUENCE [LARGE SCALE GENOMIC DNA]</scope>
    <source>
        <strain evidence="5">ZL_2023a</strain>
    </source>
</reference>
<gene>
    <name evidence="5" type="ORF">OTU49_011896</name>
</gene>
<evidence type="ECO:0000256" key="3">
    <source>
        <dbReference type="SAM" id="MobiDB-lite"/>
    </source>
</evidence>
<feature type="region of interest" description="Disordered" evidence="3">
    <location>
        <begin position="1"/>
        <end position="27"/>
    </location>
</feature>
<proteinExistence type="predicted"/>
<name>A0AAW0W211_CHEQU</name>
<feature type="domain" description="CUB" evidence="4">
    <location>
        <begin position="217"/>
        <end position="372"/>
    </location>
</feature>
<keyword evidence="1" id="KW-1015">Disulfide bond</keyword>
<dbReference type="InterPro" id="IPR058698">
    <property type="entry name" value="CUB_metazoa"/>
</dbReference>
<feature type="non-terminal residue" evidence="5">
    <location>
        <position position="1"/>
    </location>
</feature>
<dbReference type="PANTHER" id="PTHR33236">
    <property type="entry name" value="INTRAFLAGELLAR TRANSPORT PROTEIN 122 FAMILY PROTEIN-RELATED"/>
    <property type="match status" value="1"/>
</dbReference>
<dbReference type="AlphaFoldDB" id="A0AAW0W211"/>
<evidence type="ECO:0000313" key="6">
    <source>
        <dbReference type="Proteomes" id="UP001445076"/>
    </source>
</evidence>
<feature type="domain" description="CUB" evidence="4">
    <location>
        <begin position="89"/>
        <end position="214"/>
    </location>
</feature>
<dbReference type="InterPro" id="IPR035914">
    <property type="entry name" value="Sperma_CUB_dom_sf"/>
</dbReference>
<protein>
    <recommendedName>
        <fullName evidence="4">CUB domain-containing protein</fullName>
    </recommendedName>
</protein>